<reference evidence="2 3" key="1">
    <citation type="submission" date="2017-03" db="EMBL/GenBank/DDBJ databases">
        <title>Isolation of Levoglucosan Utilizing Bacteria.</title>
        <authorList>
            <person name="Arya A.S."/>
        </authorList>
    </citation>
    <scope>NUCLEOTIDE SEQUENCE [LARGE SCALE GENOMIC DNA]</scope>
    <source>
        <strain evidence="2 3">MEC069</strain>
    </source>
</reference>
<keyword evidence="3" id="KW-1185">Reference proteome</keyword>
<feature type="region of interest" description="Disordered" evidence="1">
    <location>
        <begin position="69"/>
        <end position="108"/>
    </location>
</feature>
<dbReference type="Proteomes" id="UP000298246">
    <property type="component" value="Unassembled WGS sequence"/>
</dbReference>
<evidence type="ECO:0000313" key="3">
    <source>
        <dbReference type="Proteomes" id="UP000298246"/>
    </source>
</evidence>
<organism evidence="2 3">
    <name type="scientific">Paenibacillus athensensis</name>
    <dbReference type="NCBI Taxonomy" id="1967502"/>
    <lineage>
        <taxon>Bacteria</taxon>
        <taxon>Bacillati</taxon>
        <taxon>Bacillota</taxon>
        <taxon>Bacilli</taxon>
        <taxon>Bacillales</taxon>
        <taxon>Paenibacillaceae</taxon>
        <taxon>Paenibacillus</taxon>
    </lineage>
</organism>
<name>A0A4Y8Q660_9BACL</name>
<protein>
    <recommendedName>
        <fullName evidence="4">ABM domain-containing protein</fullName>
    </recommendedName>
</protein>
<gene>
    <name evidence="2" type="ORF">B5M42_06435</name>
</gene>
<dbReference type="OrthoDB" id="2967153at2"/>
<comment type="caution">
    <text evidence="2">The sequence shown here is derived from an EMBL/GenBank/DDBJ whole genome shotgun (WGS) entry which is preliminary data.</text>
</comment>
<dbReference type="RefSeq" id="WP_134750927.1">
    <property type="nucleotide sequence ID" value="NZ_MYFO02000006.1"/>
</dbReference>
<proteinExistence type="predicted"/>
<evidence type="ECO:0000256" key="1">
    <source>
        <dbReference type="SAM" id="MobiDB-lite"/>
    </source>
</evidence>
<dbReference type="AlphaFoldDB" id="A0A4Y8Q660"/>
<dbReference type="EMBL" id="MYFO01000006">
    <property type="protein sequence ID" value="TFE89727.1"/>
    <property type="molecule type" value="Genomic_DNA"/>
</dbReference>
<evidence type="ECO:0000313" key="2">
    <source>
        <dbReference type="EMBL" id="TFE89727.1"/>
    </source>
</evidence>
<accession>A0A4Y8Q660</accession>
<evidence type="ECO:0008006" key="4">
    <source>
        <dbReference type="Google" id="ProtNLM"/>
    </source>
</evidence>
<sequence>MHKVFVEYAIKPEKRDAYLQYMRRLAHMERRLEVLEGTDQPGLFVEIWSGVTPAEYAAMKRGRLEGEAADLEASAGRKPADRSAPADPSLADGLSEANDGLPQPEWEQWVQGGAAKLHMWHFTAID</sequence>